<proteinExistence type="predicted"/>
<name>A0ACB9P8H3_BAUVA</name>
<dbReference type="EMBL" id="CM039430">
    <property type="protein sequence ID" value="KAI4344312.1"/>
    <property type="molecule type" value="Genomic_DNA"/>
</dbReference>
<sequence length="76" mass="8656">MCLSMQRQGMWALTIIAEGLFLFIEGHGKCMWALTIITLLPISPRVLITALSAKSNFRHRIKRSSLLIRLLTEEES</sequence>
<evidence type="ECO:0000313" key="2">
    <source>
        <dbReference type="Proteomes" id="UP000828941"/>
    </source>
</evidence>
<protein>
    <submittedName>
        <fullName evidence="1">Uncharacterized protein</fullName>
    </submittedName>
</protein>
<organism evidence="1 2">
    <name type="scientific">Bauhinia variegata</name>
    <name type="common">Purple orchid tree</name>
    <name type="synonym">Phanera variegata</name>
    <dbReference type="NCBI Taxonomy" id="167791"/>
    <lineage>
        <taxon>Eukaryota</taxon>
        <taxon>Viridiplantae</taxon>
        <taxon>Streptophyta</taxon>
        <taxon>Embryophyta</taxon>
        <taxon>Tracheophyta</taxon>
        <taxon>Spermatophyta</taxon>
        <taxon>Magnoliopsida</taxon>
        <taxon>eudicotyledons</taxon>
        <taxon>Gunneridae</taxon>
        <taxon>Pentapetalae</taxon>
        <taxon>rosids</taxon>
        <taxon>fabids</taxon>
        <taxon>Fabales</taxon>
        <taxon>Fabaceae</taxon>
        <taxon>Cercidoideae</taxon>
        <taxon>Cercideae</taxon>
        <taxon>Bauhiniinae</taxon>
        <taxon>Bauhinia</taxon>
    </lineage>
</organism>
<comment type="caution">
    <text evidence="1">The sequence shown here is derived from an EMBL/GenBank/DDBJ whole genome shotgun (WGS) entry which is preliminary data.</text>
</comment>
<gene>
    <name evidence="1" type="ORF">L6164_011555</name>
</gene>
<keyword evidence="2" id="KW-1185">Reference proteome</keyword>
<dbReference type="Proteomes" id="UP000828941">
    <property type="component" value="Chromosome 5"/>
</dbReference>
<evidence type="ECO:0000313" key="1">
    <source>
        <dbReference type="EMBL" id="KAI4344312.1"/>
    </source>
</evidence>
<accession>A0ACB9P8H3</accession>
<reference evidence="1 2" key="1">
    <citation type="journal article" date="2022" name="DNA Res.">
        <title>Chromosomal-level genome assembly of the orchid tree Bauhinia variegata (Leguminosae; Cercidoideae) supports the allotetraploid origin hypothesis of Bauhinia.</title>
        <authorList>
            <person name="Zhong Y."/>
            <person name="Chen Y."/>
            <person name="Zheng D."/>
            <person name="Pang J."/>
            <person name="Liu Y."/>
            <person name="Luo S."/>
            <person name="Meng S."/>
            <person name="Qian L."/>
            <person name="Wei D."/>
            <person name="Dai S."/>
            <person name="Zhou R."/>
        </authorList>
    </citation>
    <scope>NUCLEOTIDE SEQUENCE [LARGE SCALE GENOMIC DNA]</scope>
    <source>
        <strain evidence="1">BV-YZ2020</strain>
    </source>
</reference>